<dbReference type="Proteomes" id="UP001652625">
    <property type="component" value="Chromosome 04"/>
</dbReference>
<keyword evidence="1" id="KW-0732">Signal</keyword>
<name>A0ABM4BTM3_HYDVU</name>
<sequence length="418" mass="47376">MAKHFMLLFLIRGTFQMFAENKERSIIKGQVLATLTIPKEYGIFFEVYFSSFSGSLTNVIRLTTGADSCYGCRISTLFINNQLTAVVAPINGNGNYYVTTNLLKTKIWNKVIIRQYMKNGFYINAATINGITVYSVQNNDVRVFENVKIYVSDIWYDSQPGYIRNLIVTDPCLIETCGLLLTLSSSSQNDEINLRINMTTDCLCSIQNVTIYLQPEFTLILKSFVWGGFSTNNSYVEKNGKFSVVHVNKLLEDFYVDVIAVYRVNTPTTKANVSIKAHSSWIYGGEDPVFKVNQQTISIPIERSISPVVKMSSGWNYEQSNGTFLQTKTHQFVCGIVNIRQPSPCYQREISSGIINFLPTQVLNVFAYDLNTMLVYGHTARNHIVEVNISKNLTIVITKQKCSEIKVCGLFIYRQIRS</sequence>
<protein>
    <submittedName>
        <fullName evidence="3">Uncharacterized protein LOC136079829</fullName>
    </submittedName>
</protein>
<gene>
    <name evidence="3" type="primary">LOC136079829</name>
</gene>
<feature type="chain" id="PRO_5047120540" evidence="1">
    <location>
        <begin position="17"/>
        <end position="418"/>
    </location>
</feature>
<evidence type="ECO:0000256" key="1">
    <source>
        <dbReference type="SAM" id="SignalP"/>
    </source>
</evidence>
<dbReference type="RefSeq" id="XP_065652505.1">
    <property type="nucleotide sequence ID" value="XM_065796433.1"/>
</dbReference>
<evidence type="ECO:0000313" key="2">
    <source>
        <dbReference type="Proteomes" id="UP001652625"/>
    </source>
</evidence>
<evidence type="ECO:0000313" key="3">
    <source>
        <dbReference type="RefSeq" id="XP_065652505.1"/>
    </source>
</evidence>
<organism evidence="2 3">
    <name type="scientific">Hydra vulgaris</name>
    <name type="common">Hydra</name>
    <name type="synonym">Hydra attenuata</name>
    <dbReference type="NCBI Taxonomy" id="6087"/>
    <lineage>
        <taxon>Eukaryota</taxon>
        <taxon>Metazoa</taxon>
        <taxon>Cnidaria</taxon>
        <taxon>Hydrozoa</taxon>
        <taxon>Hydroidolina</taxon>
        <taxon>Anthoathecata</taxon>
        <taxon>Aplanulata</taxon>
        <taxon>Hydridae</taxon>
        <taxon>Hydra</taxon>
    </lineage>
</organism>
<accession>A0ABM4BTM3</accession>
<reference evidence="3" key="1">
    <citation type="submission" date="2025-08" db="UniProtKB">
        <authorList>
            <consortium name="RefSeq"/>
        </authorList>
    </citation>
    <scope>IDENTIFICATION</scope>
</reference>
<keyword evidence="2" id="KW-1185">Reference proteome</keyword>
<dbReference type="GeneID" id="136079829"/>
<proteinExistence type="predicted"/>
<feature type="signal peptide" evidence="1">
    <location>
        <begin position="1"/>
        <end position="16"/>
    </location>
</feature>